<dbReference type="Gene3D" id="3.40.50.1220">
    <property type="entry name" value="TPP-binding domain"/>
    <property type="match status" value="1"/>
</dbReference>
<feature type="transmembrane region" description="Helical" evidence="16">
    <location>
        <begin position="58"/>
        <end position="76"/>
    </location>
</feature>
<feature type="domain" description="NADP transhydrogenase beta-like" evidence="17">
    <location>
        <begin position="8"/>
        <end position="464"/>
    </location>
</feature>
<evidence type="ECO:0000256" key="10">
    <source>
        <dbReference type="ARBA" id="ARBA00022967"/>
    </source>
</evidence>
<sequence length="471" mass="48808">MMREIWVQSSYLAATIFFFLGLKQLGHPATARRGNYLGAAGMGLAVLGTAFHPDLQDPWLPLLAVGLGSIAGIVSAQRVVMTAMPQMVALLNGLGGAASALVAIAEYLRLSQVPLAATQQLPTLIALLLGLLIGGVTLSGSLVAFAKLQGLISGQPLTLPSHRLWSLLLLLGFVSGAVLFLVAPQAPTALAVLTALVIATLLLGLFFVAPVGGGDMPVVIALLNSLSGLAASAAGFAVNNNLLIIAGALVGASGLILTVIMCKAMNRSLTNVLFSGLVAAGGQADGGTSAAGDRNARQIDSDEGAMLLGYARSVVIVPGYGMAVAQAQHTVRGLAEHLQRLGVEVKYAIHPVAGRMPGHMNVLLAEANVPYGQLYDLESINSEFEHTDVALVIGANDVVNPAARLDNSSPIYGMPILDVDRARQTIVIKRSMANGYAGIDNPLFYGDRTVMLFGSAREVISQLVGAVKELS</sequence>
<name>A0A0H3JYX3_SYNP6</name>
<dbReference type="Pfam" id="PF02233">
    <property type="entry name" value="PNTB"/>
    <property type="match status" value="1"/>
</dbReference>
<evidence type="ECO:0000256" key="1">
    <source>
        <dbReference type="ARBA" id="ARBA00003943"/>
    </source>
</evidence>
<keyword evidence="13 15" id="KW-0472">Membrane</keyword>
<evidence type="ECO:0000313" key="18">
    <source>
        <dbReference type="EMBL" id="BAD78257.1"/>
    </source>
</evidence>
<comment type="subcellular location">
    <subcellularLocation>
        <location evidence="2">Cell inner membrane</location>
        <topology evidence="2">Multi-pass membrane protein</topology>
    </subcellularLocation>
</comment>
<dbReference type="GO" id="GO:0008750">
    <property type="term" value="F:proton-translocating NAD(P)+ transhydrogenase activity"/>
    <property type="evidence" value="ECO:0007669"/>
    <property type="project" value="UniProtKB-EC"/>
</dbReference>
<feature type="transmembrane region" description="Helical" evidence="16">
    <location>
        <begin position="34"/>
        <end position="52"/>
    </location>
</feature>
<keyword evidence="11 16" id="KW-1133">Transmembrane helix</keyword>
<comment type="similarity">
    <text evidence="3 15">Belongs to the PNT beta subunit family.</text>
</comment>
<feature type="transmembrane region" description="Helical" evidence="16">
    <location>
        <begin position="242"/>
        <end position="262"/>
    </location>
</feature>
<dbReference type="InterPro" id="IPR012136">
    <property type="entry name" value="NADH_DH_b"/>
</dbReference>
<evidence type="ECO:0000256" key="15">
    <source>
        <dbReference type="PIRNR" id="PIRNR000204"/>
    </source>
</evidence>
<keyword evidence="7 15" id="KW-0997">Cell inner membrane</keyword>
<dbReference type="PANTHER" id="PTHR44758">
    <property type="entry name" value="NAD(P) TRANSHYDROGENASE SUBUNIT BETA"/>
    <property type="match status" value="1"/>
</dbReference>
<evidence type="ECO:0000256" key="8">
    <source>
        <dbReference type="ARBA" id="ARBA00022692"/>
    </source>
</evidence>
<evidence type="ECO:0000256" key="9">
    <source>
        <dbReference type="ARBA" id="ARBA00022857"/>
    </source>
</evidence>
<accession>A0A0H3JYX3</accession>
<protein>
    <recommendedName>
        <fullName evidence="5 15">NAD(P) transhydrogenase subunit beta</fullName>
        <ecNumber evidence="4 15">7.1.1.1</ecNumber>
    </recommendedName>
    <alternativeName>
        <fullName evidence="15">Nicotinamide nucleotide transhydrogenase subunit beta</fullName>
    </alternativeName>
</protein>
<keyword evidence="6 15" id="KW-1003">Cell membrane</keyword>
<organism evidence="18 19">
    <name type="scientific">Synechococcus sp. (strain ATCC 27144 / PCC 6301 / SAUG 1402/1)</name>
    <name type="common">Anacystis nidulans</name>
    <dbReference type="NCBI Taxonomy" id="269084"/>
    <lineage>
        <taxon>Bacteria</taxon>
        <taxon>Bacillati</taxon>
        <taxon>Cyanobacteriota</taxon>
        <taxon>Cyanophyceae</taxon>
        <taxon>Synechococcales</taxon>
        <taxon>Synechococcaceae</taxon>
        <taxon>Synechococcus</taxon>
    </lineage>
</organism>
<reference evidence="18 19" key="1">
    <citation type="journal article" date="2007" name="Photosyn. Res.">
        <title>Complete nucleotide sequence of the freshwater unicellular cyanobacterium Synechococcus elongatus PCC 6301 chromosome: gene content and organization.</title>
        <authorList>
            <person name="Sugita C."/>
            <person name="Ogata K."/>
            <person name="Shikata M."/>
            <person name="Jikuya H."/>
            <person name="Takano J."/>
            <person name="Furumichi M."/>
            <person name="Kanehisa M."/>
            <person name="Omata T."/>
            <person name="Sugiura M."/>
            <person name="Sugita M."/>
        </authorList>
    </citation>
    <scope>NUCLEOTIDE SEQUENCE [LARGE SCALE GENOMIC DNA]</scope>
    <source>
        <strain evidence="19">ATCC 27144 / PCC 6301 / SAUG 1402/1</strain>
    </source>
</reference>
<feature type="transmembrane region" description="Helical" evidence="16">
    <location>
        <begin position="88"/>
        <end position="108"/>
    </location>
</feature>
<feature type="transmembrane region" description="Helical" evidence="16">
    <location>
        <begin position="120"/>
        <end position="143"/>
    </location>
</feature>
<keyword evidence="9 15" id="KW-0521">NADP</keyword>
<proteinExistence type="inferred from homology"/>
<dbReference type="AlphaFoldDB" id="A0A0H3JYX3"/>
<comment type="catalytic activity">
    <reaction evidence="14 15">
        <text>NAD(+) + NADPH + H(+)(in) = NADH + NADP(+) + H(+)(out)</text>
        <dbReference type="Rhea" id="RHEA:47992"/>
        <dbReference type="ChEBI" id="CHEBI:15378"/>
        <dbReference type="ChEBI" id="CHEBI:57540"/>
        <dbReference type="ChEBI" id="CHEBI:57783"/>
        <dbReference type="ChEBI" id="CHEBI:57945"/>
        <dbReference type="ChEBI" id="CHEBI:58349"/>
        <dbReference type="EC" id="7.1.1.1"/>
    </reaction>
</comment>
<dbReference type="GO" id="GO:0005886">
    <property type="term" value="C:plasma membrane"/>
    <property type="evidence" value="ECO:0007669"/>
    <property type="project" value="UniProtKB-SubCell"/>
</dbReference>
<feature type="transmembrane region" description="Helical" evidence="16">
    <location>
        <begin position="216"/>
        <end position="236"/>
    </location>
</feature>
<evidence type="ECO:0000259" key="17">
    <source>
        <dbReference type="Pfam" id="PF02233"/>
    </source>
</evidence>
<dbReference type="Proteomes" id="UP000001175">
    <property type="component" value="Chromosome"/>
</dbReference>
<dbReference type="PIRSF" id="PIRSF000204">
    <property type="entry name" value="PNTB"/>
    <property type="match status" value="1"/>
</dbReference>
<dbReference type="EC" id="7.1.1.1" evidence="4 15"/>
<evidence type="ECO:0000256" key="13">
    <source>
        <dbReference type="ARBA" id="ARBA00023136"/>
    </source>
</evidence>
<evidence type="ECO:0000256" key="3">
    <source>
        <dbReference type="ARBA" id="ARBA00007919"/>
    </source>
</evidence>
<evidence type="ECO:0000256" key="11">
    <source>
        <dbReference type="ARBA" id="ARBA00022989"/>
    </source>
</evidence>
<comment type="function">
    <text evidence="1 15">The transhydrogenation between NADH and NADP is coupled to respiration and ATP hydrolysis and functions as a proton pump across the membrane.</text>
</comment>
<feature type="transmembrane region" description="Helical" evidence="16">
    <location>
        <begin position="164"/>
        <end position="183"/>
    </location>
</feature>
<dbReference type="eggNOG" id="COG1282">
    <property type="taxonomic scope" value="Bacteria"/>
</dbReference>
<dbReference type="EMBL" id="AP008231">
    <property type="protein sequence ID" value="BAD78257.1"/>
    <property type="molecule type" value="Genomic_DNA"/>
</dbReference>
<dbReference type="InterPro" id="IPR029035">
    <property type="entry name" value="DHS-like_NAD/FAD-binding_dom"/>
</dbReference>
<dbReference type="PANTHER" id="PTHR44758:SF1">
    <property type="entry name" value="NAD(P) TRANSHYDROGENASE SUBUNIT BETA"/>
    <property type="match status" value="1"/>
</dbReference>
<keyword evidence="10 15" id="KW-1278">Translocase</keyword>
<evidence type="ECO:0000256" key="12">
    <source>
        <dbReference type="ARBA" id="ARBA00023027"/>
    </source>
</evidence>
<gene>
    <name evidence="18" type="primary">pntB</name>
    <name evidence="18" type="ordered locus">syc0067_c</name>
</gene>
<dbReference type="InterPro" id="IPR034300">
    <property type="entry name" value="PNTB-like"/>
</dbReference>
<keyword evidence="12 15" id="KW-0520">NAD</keyword>
<evidence type="ECO:0000256" key="7">
    <source>
        <dbReference type="ARBA" id="ARBA00022519"/>
    </source>
</evidence>
<evidence type="ECO:0000256" key="5">
    <source>
        <dbReference type="ARBA" id="ARBA00014581"/>
    </source>
</evidence>
<evidence type="ECO:0000256" key="2">
    <source>
        <dbReference type="ARBA" id="ARBA00004429"/>
    </source>
</evidence>
<feature type="transmembrane region" description="Helical" evidence="16">
    <location>
        <begin position="189"/>
        <end position="209"/>
    </location>
</feature>
<dbReference type="SUPFAM" id="SSF52467">
    <property type="entry name" value="DHS-like NAD/FAD-binding domain"/>
    <property type="match status" value="1"/>
</dbReference>
<evidence type="ECO:0000256" key="6">
    <source>
        <dbReference type="ARBA" id="ARBA00022475"/>
    </source>
</evidence>
<evidence type="ECO:0000256" key="14">
    <source>
        <dbReference type="ARBA" id="ARBA00048202"/>
    </source>
</evidence>
<evidence type="ECO:0000256" key="16">
    <source>
        <dbReference type="SAM" id="Phobius"/>
    </source>
</evidence>
<dbReference type="GO" id="GO:0050661">
    <property type="term" value="F:NADP binding"/>
    <property type="evidence" value="ECO:0007669"/>
    <property type="project" value="InterPro"/>
</dbReference>
<evidence type="ECO:0000256" key="4">
    <source>
        <dbReference type="ARBA" id="ARBA00012943"/>
    </source>
</evidence>
<feature type="transmembrane region" description="Helical" evidence="16">
    <location>
        <begin position="6"/>
        <end position="22"/>
    </location>
</feature>
<keyword evidence="8 16" id="KW-0812">Transmembrane</keyword>
<evidence type="ECO:0000313" key="19">
    <source>
        <dbReference type="Proteomes" id="UP000001175"/>
    </source>
</evidence>
<dbReference type="KEGG" id="syc:syc0067_c"/>